<protein>
    <submittedName>
        <fullName evidence="1">Uncharacterized protein</fullName>
    </submittedName>
</protein>
<evidence type="ECO:0000313" key="1">
    <source>
        <dbReference type="EMBL" id="HAT4299854.1"/>
    </source>
</evidence>
<dbReference type="Proteomes" id="UP000855421">
    <property type="component" value="Unassembled WGS sequence"/>
</dbReference>
<dbReference type="AlphaFoldDB" id="A0AAN5SGE6"/>
<reference evidence="1" key="1">
    <citation type="journal article" date="2018" name="Genome Biol.">
        <title>SKESA: strategic k-mer extension for scrupulous assemblies.</title>
        <authorList>
            <person name="Souvorov A."/>
            <person name="Agarwala R."/>
            <person name="Lipman D.J."/>
        </authorList>
    </citation>
    <scope>NUCLEOTIDE SEQUENCE</scope>
    <source>
        <strain evidence="1">C25</strain>
    </source>
</reference>
<proteinExistence type="predicted"/>
<name>A0AAN5SGE6_CLOPF</name>
<evidence type="ECO:0000313" key="2">
    <source>
        <dbReference type="Proteomes" id="UP000855421"/>
    </source>
</evidence>
<organism evidence="1 2">
    <name type="scientific">Clostridium perfringens</name>
    <dbReference type="NCBI Taxonomy" id="1502"/>
    <lineage>
        <taxon>Bacteria</taxon>
        <taxon>Bacillati</taxon>
        <taxon>Bacillota</taxon>
        <taxon>Clostridia</taxon>
        <taxon>Eubacteriales</taxon>
        <taxon>Clostridiaceae</taxon>
        <taxon>Clostridium</taxon>
    </lineage>
</organism>
<sequence>MNNKKGKDNDNEIDYGKLRICKAKTHYPVFLAVSEEEMEERMARAWERIQTDKAEKELMKKCEITY</sequence>
<dbReference type="EMBL" id="DACTBT010000051">
    <property type="protein sequence ID" value="HAT4299854.1"/>
    <property type="molecule type" value="Genomic_DNA"/>
</dbReference>
<accession>A0AAN5SGE6</accession>
<dbReference type="RefSeq" id="WP_078209886.1">
    <property type="nucleotide sequence ID" value="NZ_CP019576.1"/>
</dbReference>
<reference evidence="1" key="2">
    <citation type="submission" date="2020-07" db="EMBL/GenBank/DDBJ databases">
        <authorList>
            <consortium name="NCBI Pathogen Detection Project"/>
        </authorList>
    </citation>
    <scope>NUCLEOTIDE SEQUENCE</scope>
    <source>
        <strain evidence="1">C25</strain>
    </source>
</reference>
<gene>
    <name evidence="1" type="ORF">I9063_003278</name>
</gene>
<comment type="caution">
    <text evidence="1">The sequence shown here is derived from an EMBL/GenBank/DDBJ whole genome shotgun (WGS) entry which is preliminary data.</text>
</comment>